<organism evidence="2 3">
    <name type="scientific">Acinetobacter larvae</name>
    <dbReference type="NCBI Taxonomy" id="1789224"/>
    <lineage>
        <taxon>Bacteria</taxon>
        <taxon>Pseudomonadati</taxon>
        <taxon>Pseudomonadota</taxon>
        <taxon>Gammaproteobacteria</taxon>
        <taxon>Moraxellales</taxon>
        <taxon>Moraxellaceae</taxon>
        <taxon>Acinetobacter</taxon>
    </lineage>
</organism>
<evidence type="ECO:0000313" key="3">
    <source>
        <dbReference type="Proteomes" id="UP000093391"/>
    </source>
</evidence>
<dbReference type="PANTHER" id="PTHR22916:SF3">
    <property type="entry name" value="UDP-GLCNAC:BETAGAL BETA-1,3-N-ACETYLGLUCOSAMINYLTRANSFERASE-LIKE PROTEIN 1"/>
    <property type="match status" value="1"/>
</dbReference>
<reference evidence="2 3" key="1">
    <citation type="submission" date="2016-08" db="EMBL/GenBank/DDBJ databases">
        <authorList>
            <person name="Seilhamer J.J."/>
        </authorList>
    </citation>
    <scope>NUCLEOTIDE SEQUENCE [LARGE SCALE GENOMIC DNA]</scope>
    <source>
        <strain evidence="2 3">BRTC-1</strain>
    </source>
</reference>
<dbReference type="SUPFAM" id="SSF53448">
    <property type="entry name" value="Nucleotide-diphospho-sugar transferases"/>
    <property type="match status" value="1"/>
</dbReference>
<evidence type="ECO:0000313" key="2">
    <source>
        <dbReference type="EMBL" id="AOA56995.1"/>
    </source>
</evidence>
<dbReference type="GO" id="GO:0016758">
    <property type="term" value="F:hexosyltransferase activity"/>
    <property type="evidence" value="ECO:0007669"/>
    <property type="project" value="UniProtKB-ARBA"/>
</dbReference>
<protein>
    <recommendedName>
        <fullName evidence="1">Glycosyltransferase 2-like domain-containing protein</fullName>
    </recommendedName>
</protein>
<dbReference type="EMBL" id="CP016895">
    <property type="protein sequence ID" value="AOA56995.1"/>
    <property type="molecule type" value="Genomic_DNA"/>
</dbReference>
<proteinExistence type="predicted"/>
<dbReference type="Gene3D" id="3.90.550.10">
    <property type="entry name" value="Spore Coat Polysaccharide Biosynthesis Protein SpsA, Chain A"/>
    <property type="match status" value="1"/>
</dbReference>
<dbReference type="KEGG" id="ala:BFG52_00560"/>
<dbReference type="InterPro" id="IPR029044">
    <property type="entry name" value="Nucleotide-diphossugar_trans"/>
</dbReference>
<dbReference type="Pfam" id="PF00535">
    <property type="entry name" value="Glycos_transf_2"/>
    <property type="match status" value="1"/>
</dbReference>
<feature type="domain" description="Glycosyltransferase 2-like" evidence="1">
    <location>
        <begin position="10"/>
        <end position="170"/>
    </location>
</feature>
<name>A0A1B2LVQ1_9GAMM</name>
<gene>
    <name evidence="2" type="ORF">BFG52_00560</name>
</gene>
<dbReference type="STRING" id="1789224.BFG52_00560"/>
<dbReference type="InterPro" id="IPR001173">
    <property type="entry name" value="Glyco_trans_2-like"/>
</dbReference>
<dbReference type="Proteomes" id="UP000093391">
    <property type="component" value="Chromosome"/>
</dbReference>
<evidence type="ECO:0000259" key="1">
    <source>
        <dbReference type="Pfam" id="PF00535"/>
    </source>
</evidence>
<dbReference type="OrthoDB" id="8742915at2"/>
<sequence length="298" mass="34415">MLQHQQALVSVIIPCYNHEQFVQDSINSVIAQDYANIELIIIDDGSQDQSAVRIQALCSQCQQRFSRFEYRCRPNKGLSATLNEALAWCQGEYFAILASDDKMLATKISSQTGYLAQHPHVAVVVGGVRLIDVDDQVVGQWHHAATSYQFQQILRHQHEIPAPTALLRRADVLNLGGYKDGILLEDWYMWLKLTIRGREIHYLDQIYCDYRHHANNISKNLPKIHAGRQQILNEFQNHPDIHAATLRVAWINAADYLRQQPDAAMRLYGKLFIQHPIFFILQLFDRLSNRFKRSRQAQ</sequence>
<dbReference type="AlphaFoldDB" id="A0A1B2LVQ1"/>
<dbReference type="PANTHER" id="PTHR22916">
    <property type="entry name" value="GLYCOSYLTRANSFERASE"/>
    <property type="match status" value="1"/>
</dbReference>
<keyword evidence="3" id="KW-1185">Reference proteome</keyword>
<accession>A0A1B2LVQ1</accession>
<dbReference type="RefSeq" id="WP_067551200.1">
    <property type="nucleotide sequence ID" value="NZ_CP016895.1"/>
</dbReference>